<comment type="similarity">
    <text evidence="1">Belongs to the glycosyltransferase 2 family. WaaE/KdtX subfamily.</text>
</comment>
<evidence type="ECO:0000313" key="4">
    <source>
        <dbReference type="Proteomes" id="UP000030675"/>
    </source>
</evidence>
<dbReference type="GO" id="GO:0016740">
    <property type="term" value="F:transferase activity"/>
    <property type="evidence" value="ECO:0007669"/>
    <property type="project" value="UniProtKB-KW"/>
</dbReference>
<name>A0A0U1P8W9_PHOLE</name>
<dbReference type="PANTHER" id="PTHR43630:SF2">
    <property type="entry name" value="GLYCOSYLTRANSFERASE"/>
    <property type="match status" value="1"/>
</dbReference>
<dbReference type="AlphaFoldDB" id="A0A0U1P8W9"/>
<dbReference type="PANTHER" id="PTHR43630">
    <property type="entry name" value="POLY-BETA-1,6-N-ACETYL-D-GLUCOSAMINE SYNTHASE"/>
    <property type="match status" value="1"/>
</dbReference>
<organism evidence="3 4">
    <name type="scientific">Photobacterium leiognathi lrivu.4.1</name>
    <dbReference type="NCBI Taxonomy" id="1248232"/>
    <lineage>
        <taxon>Bacteria</taxon>
        <taxon>Pseudomonadati</taxon>
        <taxon>Pseudomonadota</taxon>
        <taxon>Gammaproteobacteria</taxon>
        <taxon>Vibrionales</taxon>
        <taxon>Vibrionaceae</taxon>
        <taxon>Photobacterium</taxon>
    </lineage>
</organism>
<evidence type="ECO:0000313" key="3">
    <source>
        <dbReference type="EMBL" id="GAD31090.1"/>
    </source>
</evidence>
<keyword evidence="3" id="KW-0808">Transferase</keyword>
<dbReference type="HOGENOM" id="CLU_065962_1_0_6"/>
<dbReference type="Gene3D" id="3.90.550.10">
    <property type="entry name" value="Spore Coat Polysaccharide Biosynthesis Protein SpsA, Chain A"/>
    <property type="match status" value="1"/>
</dbReference>
<dbReference type="Proteomes" id="UP000030675">
    <property type="component" value="Unassembled WGS sequence"/>
</dbReference>
<accession>A0A0U1P8W9</accession>
<reference evidence="4" key="1">
    <citation type="submission" date="2012-12" db="EMBL/GenBank/DDBJ databases">
        <title>Genome Sequence of Photobacterium leiognathi lrivu.4.1.</title>
        <authorList>
            <person name="Urbanczyk H."/>
            <person name="Ogura Y."/>
            <person name="Hayashi T."/>
            <person name="Dunlap P.V."/>
        </authorList>
    </citation>
    <scope>NUCLEOTIDE SEQUENCE [LARGE SCALE GENOMIC DNA]</scope>
    <source>
        <strain evidence="4">lrivu.4.1</strain>
    </source>
</reference>
<dbReference type="InterPro" id="IPR001173">
    <property type="entry name" value="Glyco_trans_2-like"/>
</dbReference>
<dbReference type="Pfam" id="PF00535">
    <property type="entry name" value="Glycos_transf_2"/>
    <property type="match status" value="1"/>
</dbReference>
<dbReference type="CDD" id="cd02511">
    <property type="entry name" value="Beta4Glucosyltransferase"/>
    <property type="match status" value="1"/>
</dbReference>
<dbReference type="RefSeq" id="WP_023933843.1">
    <property type="nucleotide sequence ID" value="NZ_DF196819.1"/>
</dbReference>
<dbReference type="InterPro" id="IPR029044">
    <property type="entry name" value="Nucleotide-diphossugar_trans"/>
</dbReference>
<dbReference type="EMBL" id="DF196819">
    <property type="protein sequence ID" value="GAD31090.1"/>
    <property type="molecule type" value="Genomic_DNA"/>
</dbReference>
<protein>
    <submittedName>
        <fullName evidence="3">Group 2 glycosyl transferase</fullName>
    </submittedName>
</protein>
<proteinExistence type="inferred from homology"/>
<sequence length="258" mass="29786">MNQQNTKPSLAVALIVKNEAKHLAACLDSVKDWVDEIVILDSGSSDTTEAIARQYTDKFFVSNDWPGFGLQRQQAQTFVESDYILWLDADERVTPELRQSIQQAIAKNQHNTVYQVNRLSTAFGKFIHHSGWHPDWISRLHRRNETQYNDVKVHESIVIPANGKVEKLSGNLEHYTFEDFFEFQRKQQKYAELWAEEKYLKGKKSSIASAVIHSIFSFIRTYILKAGFLDGKHGFIIACINAQYVLNKYLGLHLKHKK</sequence>
<evidence type="ECO:0000259" key="2">
    <source>
        <dbReference type="Pfam" id="PF00535"/>
    </source>
</evidence>
<gene>
    <name evidence="3" type="ORF">PLEI_2747</name>
</gene>
<feature type="domain" description="Glycosyltransferase 2-like" evidence="2">
    <location>
        <begin position="12"/>
        <end position="147"/>
    </location>
</feature>
<evidence type="ECO:0000256" key="1">
    <source>
        <dbReference type="ARBA" id="ARBA00038494"/>
    </source>
</evidence>
<dbReference type="eggNOG" id="COG0463">
    <property type="taxonomic scope" value="Bacteria"/>
</dbReference>
<dbReference type="SUPFAM" id="SSF53448">
    <property type="entry name" value="Nucleotide-diphospho-sugar transferases"/>
    <property type="match status" value="1"/>
</dbReference>